<gene>
    <name evidence="1" type="ORF">E0H75_41000</name>
</gene>
<keyword evidence="2" id="KW-1185">Reference proteome</keyword>
<proteinExistence type="predicted"/>
<evidence type="ECO:0000313" key="2">
    <source>
        <dbReference type="Proteomes" id="UP000293342"/>
    </source>
</evidence>
<sequence length="116" mass="12538">MTNGELDGPFYTIDEGAFKLRLVLEDDEPLDEVCNVDGWVEVPGDGWWAATFFSLAEVGRLLAQRRAGEEYGAAAYFSCTDGISVREPGVDAILAAGRGLVTDGSYRSRLVKSVTS</sequence>
<dbReference type="AlphaFoldDB" id="A0A4R0IY52"/>
<accession>A0A4R0IY52</accession>
<dbReference type="OrthoDB" id="3394231at2"/>
<dbReference type="EMBL" id="SJKD01000016">
    <property type="protein sequence ID" value="TCC36646.1"/>
    <property type="molecule type" value="Genomic_DNA"/>
</dbReference>
<dbReference type="Proteomes" id="UP000293342">
    <property type="component" value="Unassembled WGS sequence"/>
</dbReference>
<reference evidence="1 2" key="1">
    <citation type="submission" date="2019-02" db="EMBL/GenBank/DDBJ databases">
        <title>Kribbella capetownensis sp. nov. and Kribbella speibonae sp. nov., isolated from soil.</title>
        <authorList>
            <person name="Curtis S.M."/>
            <person name="Norton I."/>
            <person name="Everest G.J."/>
            <person name="Meyers P.R."/>
        </authorList>
    </citation>
    <scope>NUCLEOTIDE SEQUENCE [LARGE SCALE GENOMIC DNA]</scope>
    <source>
        <strain evidence="1 2">YM53</strain>
    </source>
</reference>
<organism evidence="1 2">
    <name type="scientific">Kribbella capetownensis</name>
    <dbReference type="NCBI Taxonomy" id="1572659"/>
    <lineage>
        <taxon>Bacteria</taxon>
        <taxon>Bacillati</taxon>
        <taxon>Actinomycetota</taxon>
        <taxon>Actinomycetes</taxon>
        <taxon>Propionibacteriales</taxon>
        <taxon>Kribbellaceae</taxon>
        <taxon>Kribbella</taxon>
    </lineage>
</organism>
<comment type="caution">
    <text evidence="1">The sequence shown here is derived from an EMBL/GenBank/DDBJ whole genome shotgun (WGS) entry which is preliminary data.</text>
</comment>
<evidence type="ECO:0000313" key="1">
    <source>
        <dbReference type="EMBL" id="TCC36646.1"/>
    </source>
</evidence>
<name>A0A4R0IY52_9ACTN</name>
<protein>
    <submittedName>
        <fullName evidence="1">Uncharacterized protein</fullName>
    </submittedName>
</protein>
<dbReference type="RefSeq" id="WP_131519136.1">
    <property type="nucleotide sequence ID" value="NZ_SJKD01000016.1"/>
</dbReference>